<protein>
    <submittedName>
        <fullName evidence="2">Extradiol dioxygenase</fullName>
    </submittedName>
</protein>
<dbReference type="Gene3D" id="3.10.180.10">
    <property type="entry name" value="2,3-Dihydroxybiphenyl 1,2-Dioxygenase, domain 1"/>
    <property type="match status" value="1"/>
</dbReference>
<evidence type="ECO:0000313" key="3">
    <source>
        <dbReference type="Proteomes" id="UP000032067"/>
    </source>
</evidence>
<dbReference type="RefSeq" id="WP_042577304.1">
    <property type="nucleotide sequence ID" value="NZ_JXQQ01000008.1"/>
</dbReference>
<accession>A0A0D0M253</accession>
<organism evidence="2 3">
    <name type="scientific">Variovorax paradoxus</name>
    <dbReference type="NCBI Taxonomy" id="34073"/>
    <lineage>
        <taxon>Bacteria</taxon>
        <taxon>Pseudomonadati</taxon>
        <taxon>Pseudomonadota</taxon>
        <taxon>Betaproteobacteria</taxon>
        <taxon>Burkholderiales</taxon>
        <taxon>Comamonadaceae</taxon>
        <taxon>Variovorax</taxon>
    </lineage>
</organism>
<dbReference type="Proteomes" id="UP000032067">
    <property type="component" value="Unassembled WGS sequence"/>
</dbReference>
<dbReference type="GO" id="GO:0051213">
    <property type="term" value="F:dioxygenase activity"/>
    <property type="evidence" value="ECO:0007669"/>
    <property type="project" value="UniProtKB-KW"/>
</dbReference>
<dbReference type="AlphaFoldDB" id="A0A0D0M253"/>
<keyword evidence="2" id="KW-0560">Oxidoreductase</keyword>
<dbReference type="SUPFAM" id="SSF54593">
    <property type="entry name" value="Glyoxalase/Bleomycin resistance protein/Dihydroxybiphenyl dioxygenase"/>
    <property type="match status" value="1"/>
</dbReference>
<dbReference type="OrthoDB" id="4265398at2"/>
<sequence length="140" mass="15540">MANKQIFVNLPVKNLEKTKTFFAALGYTFNEQFTDANAACMVIEKDSIFAMLLVEDYFKTFTTKSITDTSTSTEVLVCLSCESRAEVDALVAKAVAAGGTTPRAPQDYGFMYGHGFQDIDGHLWELMYMDPNAVVQHQNS</sequence>
<gene>
    <name evidence="2" type="ORF">RT97_02995</name>
</gene>
<dbReference type="Pfam" id="PF22677">
    <property type="entry name" value="Ble-like_N"/>
    <property type="match status" value="1"/>
</dbReference>
<reference evidence="2 3" key="1">
    <citation type="submission" date="2014-12" db="EMBL/GenBank/DDBJ databases">
        <title>16Stimator: statistical estimation of ribosomal gene copy numbers from draft genome assemblies.</title>
        <authorList>
            <person name="Perisin M.A."/>
            <person name="Vetter M."/>
            <person name="Gilbert J.A."/>
            <person name="Bergelson J."/>
        </authorList>
    </citation>
    <scope>NUCLEOTIDE SEQUENCE [LARGE SCALE GENOMIC DNA]</scope>
    <source>
        <strain evidence="2 3">MEDvA23</strain>
    </source>
</reference>
<dbReference type="PANTHER" id="PTHR36503:SF2">
    <property type="entry name" value="BLR2408 PROTEIN"/>
    <property type="match status" value="1"/>
</dbReference>
<feature type="domain" description="Glyoxalase/Bleomycin resistance-like N-terminal" evidence="1">
    <location>
        <begin position="6"/>
        <end position="43"/>
    </location>
</feature>
<name>A0A0D0M253_VARPD</name>
<evidence type="ECO:0000259" key="1">
    <source>
        <dbReference type="Pfam" id="PF22677"/>
    </source>
</evidence>
<dbReference type="EMBL" id="JXQQ01000008">
    <property type="protein sequence ID" value="KIQ35753.1"/>
    <property type="molecule type" value="Genomic_DNA"/>
</dbReference>
<dbReference type="InterPro" id="IPR029068">
    <property type="entry name" value="Glyas_Bleomycin-R_OHBP_Dase"/>
</dbReference>
<dbReference type="CDD" id="cd09012">
    <property type="entry name" value="VOC_like"/>
    <property type="match status" value="1"/>
</dbReference>
<comment type="caution">
    <text evidence="2">The sequence shown here is derived from an EMBL/GenBank/DDBJ whole genome shotgun (WGS) entry which is preliminary data.</text>
</comment>
<evidence type="ECO:0000313" key="2">
    <source>
        <dbReference type="EMBL" id="KIQ35753.1"/>
    </source>
</evidence>
<keyword evidence="2" id="KW-0223">Dioxygenase</keyword>
<dbReference type="PANTHER" id="PTHR36503">
    <property type="entry name" value="BLR2520 PROTEIN"/>
    <property type="match status" value="1"/>
</dbReference>
<dbReference type="InterPro" id="IPR053863">
    <property type="entry name" value="Glyoxy/Ble-like_N"/>
</dbReference>
<proteinExistence type="predicted"/>